<gene>
    <name evidence="8" type="ORF">P8625_09260</name>
</gene>
<organism evidence="8 9">
    <name type="scientific">Tenacibaculum tangerinum</name>
    <dbReference type="NCBI Taxonomy" id="3038772"/>
    <lineage>
        <taxon>Bacteria</taxon>
        <taxon>Pseudomonadati</taxon>
        <taxon>Bacteroidota</taxon>
        <taxon>Flavobacteriia</taxon>
        <taxon>Flavobacteriales</taxon>
        <taxon>Flavobacteriaceae</taxon>
        <taxon>Tenacibaculum</taxon>
    </lineage>
</organism>
<evidence type="ECO:0000256" key="3">
    <source>
        <dbReference type="ARBA" id="ARBA00022692"/>
    </source>
</evidence>
<keyword evidence="3 6" id="KW-0812">Transmembrane</keyword>
<evidence type="ECO:0000256" key="1">
    <source>
        <dbReference type="ARBA" id="ARBA00004651"/>
    </source>
</evidence>
<dbReference type="EMBL" id="CP122539">
    <property type="protein sequence ID" value="WGH74304.1"/>
    <property type="molecule type" value="Genomic_DNA"/>
</dbReference>
<evidence type="ECO:0000256" key="6">
    <source>
        <dbReference type="SAM" id="Phobius"/>
    </source>
</evidence>
<evidence type="ECO:0000256" key="5">
    <source>
        <dbReference type="ARBA" id="ARBA00023136"/>
    </source>
</evidence>
<dbReference type="InterPro" id="IPR051791">
    <property type="entry name" value="Pra-immunoreactive"/>
</dbReference>
<dbReference type="Pfam" id="PF06271">
    <property type="entry name" value="RDD"/>
    <property type="match status" value="1"/>
</dbReference>
<feature type="domain" description="RDD" evidence="7">
    <location>
        <begin position="66"/>
        <end position="178"/>
    </location>
</feature>
<evidence type="ECO:0000313" key="8">
    <source>
        <dbReference type="EMBL" id="WGH74304.1"/>
    </source>
</evidence>
<dbReference type="PANTHER" id="PTHR36115">
    <property type="entry name" value="PROLINE-RICH ANTIGEN HOMOLOG-RELATED"/>
    <property type="match status" value="1"/>
</dbReference>
<feature type="transmembrane region" description="Helical" evidence="6">
    <location>
        <begin position="80"/>
        <end position="105"/>
    </location>
</feature>
<comment type="subcellular location">
    <subcellularLocation>
        <location evidence="1">Cell membrane</location>
        <topology evidence="1">Multi-pass membrane protein</topology>
    </subcellularLocation>
</comment>
<feature type="transmembrane region" description="Helical" evidence="6">
    <location>
        <begin position="117"/>
        <end position="134"/>
    </location>
</feature>
<dbReference type="RefSeq" id="WP_279650186.1">
    <property type="nucleotide sequence ID" value="NZ_CP122539.1"/>
</dbReference>
<keyword evidence="9" id="KW-1185">Reference proteome</keyword>
<name>A0ABY8KYJ2_9FLAO</name>
<dbReference type="Proteomes" id="UP001232001">
    <property type="component" value="Chromosome"/>
</dbReference>
<accession>A0ABY8KYJ2</accession>
<keyword evidence="4 6" id="KW-1133">Transmembrane helix</keyword>
<proteinExistence type="predicted"/>
<sequence length="198" mass="22571">MTRQEHLQFCKICNHQKFDNQQGIVCGLTNSIANFEVTCDSFDENHTIKEAVLAKKAENELENQLAGQGIRFANYLLDRIFLLIISVITGYLWGMILVVVSPNSLNSLESMGRLEEFFWGFVIGFFYYSFFEALTGRSLAKLITNTKVVDENGNKPTFEMILVRSLCRYIPFNAFSFLGSDAVGWHDSLSKTRVIKIK</sequence>
<keyword evidence="5 6" id="KW-0472">Membrane</keyword>
<protein>
    <submittedName>
        <fullName evidence="8">RDD family protein</fullName>
    </submittedName>
</protein>
<dbReference type="InterPro" id="IPR010432">
    <property type="entry name" value="RDD"/>
</dbReference>
<keyword evidence="2" id="KW-1003">Cell membrane</keyword>
<evidence type="ECO:0000256" key="2">
    <source>
        <dbReference type="ARBA" id="ARBA00022475"/>
    </source>
</evidence>
<evidence type="ECO:0000256" key="4">
    <source>
        <dbReference type="ARBA" id="ARBA00022989"/>
    </source>
</evidence>
<dbReference type="PANTHER" id="PTHR36115:SF4">
    <property type="entry name" value="MEMBRANE PROTEIN"/>
    <property type="match status" value="1"/>
</dbReference>
<evidence type="ECO:0000313" key="9">
    <source>
        <dbReference type="Proteomes" id="UP001232001"/>
    </source>
</evidence>
<reference evidence="8 9" key="1">
    <citation type="submission" date="2023-04" db="EMBL/GenBank/DDBJ databases">
        <title>Tenacibaculum tangerinum sp. nov., isolated from sea tidal flat of South Korea.</title>
        <authorList>
            <person name="Lee S.H."/>
            <person name="Kim J.-J."/>
        </authorList>
    </citation>
    <scope>NUCLEOTIDE SEQUENCE [LARGE SCALE GENOMIC DNA]</scope>
    <source>
        <strain evidence="8 9">GRR-S3-23</strain>
    </source>
</reference>
<evidence type="ECO:0000259" key="7">
    <source>
        <dbReference type="Pfam" id="PF06271"/>
    </source>
</evidence>